<dbReference type="PROSITE" id="PS50041">
    <property type="entry name" value="C_TYPE_LECTIN_2"/>
    <property type="match status" value="1"/>
</dbReference>
<dbReference type="CDD" id="cd00037">
    <property type="entry name" value="CLECT"/>
    <property type="match status" value="1"/>
</dbReference>
<evidence type="ECO:0000256" key="1">
    <source>
        <dbReference type="SAM" id="Coils"/>
    </source>
</evidence>
<evidence type="ECO:0000259" key="2">
    <source>
        <dbReference type="PROSITE" id="PS50041"/>
    </source>
</evidence>
<feature type="domain" description="C-type lectin" evidence="2">
    <location>
        <begin position="80"/>
        <end position="202"/>
    </location>
</feature>
<dbReference type="Proteomes" id="UP000001307">
    <property type="component" value="Unassembled WGS sequence"/>
</dbReference>
<evidence type="ECO:0000313" key="4">
    <source>
        <dbReference type="Proteomes" id="UP000001307"/>
    </source>
</evidence>
<dbReference type="EMBL" id="FN653057">
    <property type="protein sequence ID" value="CBY10501.1"/>
    <property type="molecule type" value="Genomic_DNA"/>
</dbReference>
<dbReference type="InParanoid" id="E4XJ58"/>
<evidence type="ECO:0000313" key="3">
    <source>
        <dbReference type="EMBL" id="CBY10501.1"/>
    </source>
</evidence>
<gene>
    <name evidence="3" type="ORF">GSOID_T00012639001</name>
</gene>
<keyword evidence="4" id="KW-1185">Reference proteome</keyword>
<dbReference type="Pfam" id="PF00059">
    <property type="entry name" value="Lectin_C"/>
    <property type="match status" value="1"/>
</dbReference>
<keyword evidence="1" id="KW-0175">Coiled coil</keyword>
<protein>
    <recommendedName>
        <fullName evidence="2">C-type lectin domain-containing protein</fullName>
    </recommendedName>
</protein>
<accession>E4XJ58</accession>
<dbReference type="InterPro" id="IPR016187">
    <property type="entry name" value="CTDL_fold"/>
</dbReference>
<organism evidence="3">
    <name type="scientific">Oikopleura dioica</name>
    <name type="common">Tunicate</name>
    <dbReference type="NCBI Taxonomy" id="34765"/>
    <lineage>
        <taxon>Eukaryota</taxon>
        <taxon>Metazoa</taxon>
        <taxon>Chordata</taxon>
        <taxon>Tunicata</taxon>
        <taxon>Appendicularia</taxon>
        <taxon>Copelata</taxon>
        <taxon>Oikopleuridae</taxon>
        <taxon>Oikopleura</taxon>
    </lineage>
</organism>
<name>E4XJ58_OIKDI</name>
<feature type="coiled-coil region" evidence="1">
    <location>
        <begin position="54"/>
        <end position="81"/>
    </location>
</feature>
<sequence>MKLGLNFLPFALSCMPVDLMQESESSGDVPVDSAKIELPEISIGPLPHEMPGIIEVQKETIKNLENAIQQLVKNFENLNSNKYAFHFVDKYMDWNNATEYCNSFDMFLAYFDNQSELDEYFRLSRIVTRDIQQRWIDGTSQGRRRLDYLFKGKISPPWGAYQPTGQYGSEIEECVALYTTFGWENEVANDMNCARKQPFACRENF</sequence>
<reference evidence="3" key="1">
    <citation type="journal article" date="2010" name="Science">
        <title>Plasticity of animal genome architecture unmasked by rapid evolution of a pelagic tunicate.</title>
        <authorList>
            <person name="Denoeud F."/>
            <person name="Henriet S."/>
            <person name="Mungpakdee S."/>
            <person name="Aury J.M."/>
            <person name="Da Silva C."/>
            <person name="Brinkmann H."/>
            <person name="Mikhaleva J."/>
            <person name="Olsen L.C."/>
            <person name="Jubin C."/>
            <person name="Canestro C."/>
            <person name="Bouquet J.M."/>
            <person name="Danks G."/>
            <person name="Poulain J."/>
            <person name="Campsteijn C."/>
            <person name="Adamski M."/>
            <person name="Cross I."/>
            <person name="Yadetie F."/>
            <person name="Muffato M."/>
            <person name="Louis A."/>
            <person name="Butcher S."/>
            <person name="Tsagkogeorga G."/>
            <person name="Konrad A."/>
            <person name="Singh S."/>
            <person name="Jensen M.F."/>
            <person name="Cong E.H."/>
            <person name="Eikeseth-Otteraa H."/>
            <person name="Noel B."/>
            <person name="Anthouard V."/>
            <person name="Porcel B.M."/>
            <person name="Kachouri-Lafond R."/>
            <person name="Nishino A."/>
            <person name="Ugolini M."/>
            <person name="Chourrout P."/>
            <person name="Nishida H."/>
            <person name="Aasland R."/>
            <person name="Huzurbazar S."/>
            <person name="Westhof E."/>
            <person name="Delsuc F."/>
            <person name="Lehrach H."/>
            <person name="Reinhardt R."/>
            <person name="Weissenbach J."/>
            <person name="Roy S.W."/>
            <person name="Artiguenave F."/>
            <person name="Postlethwait J.H."/>
            <person name="Manak J.R."/>
            <person name="Thompson E.M."/>
            <person name="Jaillon O."/>
            <person name="Du Pasquier L."/>
            <person name="Boudinot P."/>
            <person name="Liberles D.A."/>
            <person name="Volff J.N."/>
            <person name="Philippe H."/>
            <person name="Lenhard B."/>
            <person name="Roest Crollius H."/>
            <person name="Wincker P."/>
            <person name="Chourrout D."/>
        </authorList>
    </citation>
    <scope>NUCLEOTIDE SEQUENCE [LARGE SCALE GENOMIC DNA]</scope>
</reference>
<dbReference type="Gene3D" id="3.10.100.10">
    <property type="entry name" value="Mannose-Binding Protein A, subunit A"/>
    <property type="match status" value="1"/>
</dbReference>
<dbReference type="InterPro" id="IPR016186">
    <property type="entry name" value="C-type_lectin-like/link_sf"/>
</dbReference>
<dbReference type="AlphaFoldDB" id="E4XJ58"/>
<proteinExistence type="predicted"/>
<dbReference type="SUPFAM" id="SSF56436">
    <property type="entry name" value="C-type lectin-like"/>
    <property type="match status" value="1"/>
</dbReference>
<dbReference type="InterPro" id="IPR001304">
    <property type="entry name" value="C-type_lectin-like"/>
</dbReference>